<proteinExistence type="predicted"/>
<keyword evidence="1" id="KW-1133">Transmembrane helix</keyword>
<dbReference type="Proteomes" id="UP000027195">
    <property type="component" value="Unassembled WGS sequence"/>
</dbReference>
<reference evidence="3" key="1">
    <citation type="journal article" date="2014" name="Proc. Natl. Acad. Sci. U.S.A.">
        <title>Extensive sampling of basidiomycete genomes demonstrates inadequacy of the white-rot/brown-rot paradigm for wood decay fungi.</title>
        <authorList>
            <person name="Riley R."/>
            <person name="Salamov A.A."/>
            <person name="Brown D.W."/>
            <person name="Nagy L.G."/>
            <person name="Floudas D."/>
            <person name="Held B.W."/>
            <person name="Levasseur A."/>
            <person name="Lombard V."/>
            <person name="Morin E."/>
            <person name="Otillar R."/>
            <person name="Lindquist E.A."/>
            <person name="Sun H."/>
            <person name="LaButti K.M."/>
            <person name="Schmutz J."/>
            <person name="Jabbour D."/>
            <person name="Luo H."/>
            <person name="Baker S.E."/>
            <person name="Pisabarro A.G."/>
            <person name="Walton J.D."/>
            <person name="Blanchette R.A."/>
            <person name="Henrissat B."/>
            <person name="Martin F."/>
            <person name="Cullen D."/>
            <person name="Hibbett D.S."/>
            <person name="Grigoriev I.V."/>
        </authorList>
    </citation>
    <scope>NUCLEOTIDE SEQUENCE [LARGE SCALE GENOMIC DNA]</scope>
    <source>
        <strain evidence="3">FD-172 SS1</strain>
    </source>
</reference>
<feature type="transmembrane region" description="Helical" evidence="1">
    <location>
        <begin position="251"/>
        <end position="267"/>
    </location>
</feature>
<feature type="transmembrane region" description="Helical" evidence="1">
    <location>
        <begin position="279"/>
        <end position="298"/>
    </location>
</feature>
<dbReference type="InParanoid" id="A0A067MZ20"/>
<dbReference type="AlphaFoldDB" id="A0A067MZ20"/>
<keyword evidence="3" id="KW-1185">Reference proteome</keyword>
<evidence type="ECO:0000256" key="1">
    <source>
        <dbReference type="SAM" id="Phobius"/>
    </source>
</evidence>
<dbReference type="EMBL" id="KL198017">
    <property type="protein sequence ID" value="KDQ21003.1"/>
    <property type="molecule type" value="Genomic_DNA"/>
</dbReference>
<protein>
    <recommendedName>
        <fullName evidence="4">UbiA prenyltransferase family</fullName>
    </recommendedName>
</protein>
<evidence type="ECO:0000313" key="3">
    <source>
        <dbReference type="Proteomes" id="UP000027195"/>
    </source>
</evidence>
<dbReference type="HOGENOM" id="CLU_891749_0_0_1"/>
<keyword evidence="1" id="KW-0472">Membrane</keyword>
<feature type="transmembrane region" description="Helical" evidence="1">
    <location>
        <begin position="228"/>
        <end position="246"/>
    </location>
</feature>
<name>A0A067MZ20_BOTB1</name>
<gene>
    <name evidence="2" type="ORF">BOTBODRAFT_152002</name>
</gene>
<dbReference type="OrthoDB" id="2637020at2759"/>
<accession>A0A067MZ20</accession>
<evidence type="ECO:0008006" key="4">
    <source>
        <dbReference type="Google" id="ProtNLM"/>
    </source>
</evidence>
<organism evidence="2 3">
    <name type="scientific">Botryobasidium botryosum (strain FD-172 SS1)</name>
    <dbReference type="NCBI Taxonomy" id="930990"/>
    <lineage>
        <taxon>Eukaryota</taxon>
        <taxon>Fungi</taxon>
        <taxon>Dikarya</taxon>
        <taxon>Basidiomycota</taxon>
        <taxon>Agaricomycotina</taxon>
        <taxon>Agaricomycetes</taxon>
        <taxon>Cantharellales</taxon>
        <taxon>Botryobasidiaceae</taxon>
        <taxon>Botryobasidium</taxon>
    </lineage>
</organism>
<evidence type="ECO:0000313" key="2">
    <source>
        <dbReference type="EMBL" id="KDQ21003.1"/>
    </source>
</evidence>
<keyword evidence="1" id="KW-0812">Transmembrane</keyword>
<sequence>MSDVLYSTSAAALQDELIWHPLSLSLGSLALSSLICHTMYRTLDWRAQCLTVAADILTIGLDHLNDHRHSLAWARKNDSREVVTVFHQARFLLTSAFVVILVAFASCPPSTSFIAGSFILPALLWDIKIFEYTSTTPQARPKSFSIKRIPGMKALLVGIIRGYGTFATVRSIMEPSHELHPVDPWGPISLVAWSVINRMSHGNLADIRDFVEDKAKGVRTIPVLLDSVYYAKILLFATHILTILVFHRNIYIVFATLWAMFFAWYLNGDSPRRWYHFSFHSLSAGVAFYGATQVLTAAF</sequence>